<dbReference type="Proteomes" id="UP001293718">
    <property type="component" value="Unassembled WGS sequence"/>
</dbReference>
<comment type="caution">
    <text evidence="2">The sequence shown here is derived from an EMBL/GenBank/DDBJ whole genome shotgun (WGS) entry which is preliminary data.</text>
</comment>
<dbReference type="RefSeq" id="WP_322466445.1">
    <property type="nucleotide sequence ID" value="NZ_JAXOJX010000028.1"/>
</dbReference>
<gene>
    <name evidence="2" type="ORF">SM757_17360</name>
</gene>
<dbReference type="EMBL" id="JAXOJX010000028">
    <property type="protein sequence ID" value="MDZ5458346.1"/>
    <property type="molecule type" value="Genomic_DNA"/>
</dbReference>
<accession>A0ABU5IIJ4</accession>
<evidence type="ECO:0000313" key="2">
    <source>
        <dbReference type="EMBL" id="MDZ5458346.1"/>
    </source>
</evidence>
<organism evidence="2 3">
    <name type="scientific">Azohydromonas lata</name>
    <dbReference type="NCBI Taxonomy" id="45677"/>
    <lineage>
        <taxon>Bacteria</taxon>
        <taxon>Pseudomonadati</taxon>
        <taxon>Pseudomonadota</taxon>
        <taxon>Betaproteobacteria</taxon>
        <taxon>Burkholderiales</taxon>
        <taxon>Sphaerotilaceae</taxon>
        <taxon>Azohydromonas</taxon>
    </lineage>
</organism>
<sequence>MPTSAWTFPPFQKLAVGEFAGKMQDDLLDAVYSGKLRVFWRIVWVVSTVDLIITSWGLGFLIETFCSGSAL</sequence>
<proteinExistence type="predicted"/>
<keyword evidence="1" id="KW-0812">Transmembrane</keyword>
<evidence type="ECO:0000313" key="3">
    <source>
        <dbReference type="Proteomes" id="UP001293718"/>
    </source>
</evidence>
<feature type="transmembrane region" description="Helical" evidence="1">
    <location>
        <begin position="38"/>
        <end position="62"/>
    </location>
</feature>
<reference evidence="2 3" key="1">
    <citation type="submission" date="2023-11" db="EMBL/GenBank/DDBJ databases">
        <title>Draft genome of Azohydromonas lata strain H1 (DSM1123), a polyhydroxyalkanoate producer.</title>
        <authorList>
            <person name="Traversa D."/>
            <person name="D'Addabbo P."/>
            <person name="Pazzani C."/>
            <person name="Manzari C."/>
            <person name="Chiara M."/>
            <person name="Scrascia M."/>
        </authorList>
    </citation>
    <scope>NUCLEOTIDE SEQUENCE [LARGE SCALE GENOMIC DNA]</scope>
    <source>
        <strain evidence="2 3">H1</strain>
    </source>
</reference>
<protein>
    <submittedName>
        <fullName evidence="2">Uncharacterized protein</fullName>
    </submittedName>
</protein>
<evidence type="ECO:0000256" key="1">
    <source>
        <dbReference type="SAM" id="Phobius"/>
    </source>
</evidence>
<keyword evidence="3" id="KW-1185">Reference proteome</keyword>
<keyword evidence="1" id="KW-1133">Transmembrane helix</keyword>
<name>A0ABU5IIJ4_9BURK</name>
<keyword evidence="1" id="KW-0472">Membrane</keyword>